<feature type="non-terminal residue" evidence="2">
    <location>
        <position position="1"/>
    </location>
</feature>
<sequence>RKECYELPNNGSNMRAKEDVFGIRVHKNECKKKQREHVPLLSSGKSKDDLPLHSSNLQDEQLEGSLRAEQTAVSSIIVNAHTENVTGLRPIRPPPVQRIKCLFRFKMQ</sequence>
<dbReference type="EMBL" id="GBHO01014266">
    <property type="protein sequence ID" value="JAG29338.1"/>
    <property type="molecule type" value="Transcribed_RNA"/>
</dbReference>
<evidence type="ECO:0000256" key="1">
    <source>
        <dbReference type="SAM" id="MobiDB-lite"/>
    </source>
</evidence>
<name>A0A0A9YE08_LYGHE</name>
<accession>A0A0A9YE08</accession>
<dbReference type="AlphaFoldDB" id="A0A0A9YE08"/>
<reference evidence="2" key="1">
    <citation type="journal article" date="2014" name="PLoS ONE">
        <title>Transcriptome-Based Identification of ABC Transporters in the Western Tarnished Plant Bug Lygus hesperus.</title>
        <authorList>
            <person name="Hull J.J."/>
            <person name="Chaney K."/>
            <person name="Geib S.M."/>
            <person name="Fabrick J.A."/>
            <person name="Brent C.S."/>
            <person name="Walsh D."/>
            <person name="Lavine L.C."/>
        </authorList>
    </citation>
    <scope>NUCLEOTIDE SEQUENCE</scope>
</reference>
<feature type="region of interest" description="Disordered" evidence="1">
    <location>
        <begin position="31"/>
        <end position="65"/>
    </location>
</feature>
<protein>
    <submittedName>
        <fullName evidence="2">Protein gamma response 1</fullName>
    </submittedName>
</protein>
<reference evidence="2" key="2">
    <citation type="submission" date="2014-07" db="EMBL/GenBank/DDBJ databases">
        <authorList>
            <person name="Hull J."/>
        </authorList>
    </citation>
    <scope>NUCLEOTIDE SEQUENCE</scope>
</reference>
<gene>
    <name evidence="2" type="primary">GR1</name>
    <name evidence="2" type="ORF">CM83_105555</name>
</gene>
<organism evidence="2">
    <name type="scientific">Lygus hesperus</name>
    <name type="common">Western plant bug</name>
    <dbReference type="NCBI Taxonomy" id="30085"/>
    <lineage>
        <taxon>Eukaryota</taxon>
        <taxon>Metazoa</taxon>
        <taxon>Ecdysozoa</taxon>
        <taxon>Arthropoda</taxon>
        <taxon>Hexapoda</taxon>
        <taxon>Insecta</taxon>
        <taxon>Pterygota</taxon>
        <taxon>Neoptera</taxon>
        <taxon>Paraneoptera</taxon>
        <taxon>Hemiptera</taxon>
        <taxon>Heteroptera</taxon>
        <taxon>Panheteroptera</taxon>
        <taxon>Cimicomorpha</taxon>
        <taxon>Miridae</taxon>
        <taxon>Mirini</taxon>
        <taxon>Lygus</taxon>
    </lineage>
</organism>
<evidence type="ECO:0000313" key="2">
    <source>
        <dbReference type="EMBL" id="JAG29338.1"/>
    </source>
</evidence>
<proteinExistence type="predicted"/>